<dbReference type="SUPFAM" id="SSF51735">
    <property type="entry name" value="NAD(P)-binding Rossmann-fold domains"/>
    <property type="match status" value="1"/>
</dbReference>
<dbReference type="InterPro" id="IPR051276">
    <property type="entry name" value="Saccharopine_DH-like_oxidrdct"/>
</dbReference>
<keyword evidence="2" id="KW-0812">Transmembrane</keyword>
<dbReference type="InterPro" id="IPR036291">
    <property type="entry name" value="NAD(P)-bd_dom_sf"/>
</dbReference>
<dbReference type="EMBL" id="JAUJFL010000004">
    <property type="protein sequence ID" value="KAK2604274.1"/>
    <property type="molecule type" value="Genomic_DNA"/>
</dbReference>
<keyword evidence="5" id="KW-1185">Reference proteome</keyword>
<dbReference type="GO" id="GO:0005739">
    <property type="term" value="C:mitochondrion"/>
    <property type="evidence" value="ECO:0007669"/>
    <property type="project" value="TreeGrafter"/>
</dbReference>
<accession>A0AAD9SAV0</accession>
<evidence type="ECO:0000256" key="2">
    <source>
        <dbReference type="SAM" id="Phobius"/>
    </source>
</evidence>
<dbReference type="Gene3D" id="3.40.50.720">
    <property type="entry name" value="NAD(P)-binding Rossmann-like Domain"/>
    <property type="match status" value="1"/>
</dbReference>
<dbReference type="Pfam" id="PF03435">
    <property type="entry name" value="Sacchrp_dh_NADP"/>
    <property type="match status" value="1"/>
</dbReference>
<gene>
    <name evidence="4" type="ORF">N8I77_007218</name>
</gene>
<dbReference type="Proteomes" id="UP001265746">
    <property type="component" value="Unassembled WGS sequence"/>
</dbReference>
<dbReference type="AlphaFoldDB" id="A0AAD9SAV0"/>
<keyword evidence="2" id="KW-0472">Membrane</keyword>
<protein>
    <recommendedName>
        <fullName evidence="3">Saccharopine dehydrogenase NADP binding domain-containing protein</fullName>
    </recommendedName>
</protein>
<name>A0AAD9SAV0_PHOAM</name>
<comment type="caution">
    <text evidence="4">The sequence shown here is derived from an EMBL/GenBank/DDBJ whole genome shotgun (WGS) entry which is preliminary data.</text>
</comment>
<dbReference type="GO" id="GO:0005886">
    <property type="term" value="C:plasma membrane"/>
    <property type="evidence" value="ECO:0007669"/>
    <property type="project" value="TreeGrafter"/>
</dbReference>
<dbReference type="PANTHER" id="PTHR12286:SF5">
    <property type="entry name" value="SACCHAROPINE DEHYDROGENASE-LIKE OXIDOREDUCTASE"/>
    <property type="match status" value="1"/>
</dbReference>
<feature type="domain" description="Saccharopine dehydrogenase NADP binding" evidence="3">
    <location>
        <begin position="13"/>
        <end position="140"/>
    </location>
</feature>
<evidence type="ECO:0000256" key="1">
    <source>
        <dbReference type="ARBA" id="ARBA00038048"/>
    </source>
</evidence>
<organism evidence="4 5">
    <name type="scientific">Phomopsis amygdali</name>
    <name type="common">Fusicoccum amygdali</name>
    <dbReference type="NCBI Taxonomy" id="1214568"/>
    <lineage>
        <taxon>Eukaryota</taxon>
        <taxon>Fungi</taxon>
        <taxon>Dikarya</taxon>
        <taxon>Ascomycota</taxon>
        <taxon>Pezizomycotina</taxon>
        <taxon>Sordariomycetes</taxon>
        <taxon>Sordariomycetidae</taxon>
        <taxon>Diaporthales</taxon>
        <taxon>Diaporthaceae</taxon>
        <taxon>Diaporthe</taxon>
    </lineage>
</organism>
<sequence>MGFKQHGRTYDLVVFGATGYTGKYTAEHITTHLPTDLKWAIAGRSGEKLQKLADELKPLNPDRRQPELEICSLNGDDLGALAKKTFILITTVGPYGQYGEHAFKACAENGTHYFDVTGEVPFVARMIKKYEKVAKQTGSMLFPEIGFESAPADLIVWSLAKHNRTELAAKTREAVMSIHRINAAPSGGTLASLLGFFDTFSLKEITEAMRPFALSPVPNPNATSHKPSLKTRLTGLRTVPNLGKMTTCLAGDSDRAIIGRTWGLFEQIGTKEAEAYGPNFAFSEYMRTRNWLSGVLMHWGIAVASLLLVALPPLPIGLRSVVKRLVYKQGDGPDKEQSKKHEIEMRGVAAPDTDRPVGKQAFCRATYFGSMYALTGTLLAEAALTVLEDDIDLGGGGVFTPACLGQGFVDRLDGAGFKMRTESVLT</sequence>
<evidence type="ECO:0000259" key="3">
    <source>
        <dbReference type="Pfam" id="PF03435"/>
    </source>
</evidence>
<reference evidence="4" key="1">
    <citation type="submission" date="2023-06" db="EMBL/GenBank/DDBJ databases">
        <authorList>
            <person name="Noh H."/>
        </authorList>
    </citation>
    <scope>NUCLEOTIDE SEQUENCE</scope>
    <source>
        <strain evidence="4">DUCC20226</strain>
    </source>
</reference>
<keyword evidence="2" id="KW-1133">Transmembrane helix</keyword>
<evidence type="ECO:0000313" key="4">
    <source>
        <dbReference type="EMBL" id="KAK2604274.1"/>
    </source>
</evidence>
<dbReference type="GO" id="GO:0005811">
    <property type="term" value="C:lipid droplet"/>
    <property type="evidence" value="ECO:0007669"/>
    <property type="project" value="TreeGrafter"/>
</dbReference>
<dbReference type="GO" id="GO:0009247">
    <property type="term" value="P:glycolipid biosynthetic process"/>
    <property type="evidence" value="ECO:0007669"/>
    <property type="project" value="TreeGrafter"/>
</dbReference>
<proteinExistence type="inferred from homology"/>
<dbReference type="InterPro" id="IPR005097">
    <property type="entry name" value="Sacchrp_dh_NADP-bd"/>
</dbReference>
<comment type="similarity">
    <text evidence="1">Belongs to the saccharopine dehydrogenase family.</text>
</comment>
<feature type="transmembrane region" description="Helical" evidence="2">
    <location>
        <begin position="296"/>
        <end position="318"/>
    </location>
</feature>
<evidence type="ECO:0000313" key="5">
    <source>
        <dbReference type="Proteomes" id="UP001265746"/>
    </source>
</evidence>
<dbReference type="PANTHER" id="PTHR12286">
    <property type="entry name" value="SACCHAROPINE DEHYDROGENASE-LIKE OXIDOREDUCTASE"/>
    <property type="match status" value="1"/>
</dbReference>